<keyword evidence="1" id="KW-0812">Transmembrane</keyword>
<keyword evidence="3" id="KW-1185">Reference proteome</keyword>
<name>A0A4Z2FX37_9TELE</name>
<gene>
    <name evidence="2" type="ORF">EYF80_044009</name>
</gene>
<dbReference type="AlphaFoldDB" id="A0A4Z2FX37"/>
<keyword evidence="1" id="KW-1133">Transmembrane helix</keyword>
<keyword evidence="1" id="KW-0472">Membrane</keyword>
<comment type="caution">
    <text evidence="2">The sequence shown here is derived from an EMBL/GenBank/DDBJ whole genome shotgun (WGS) entry which is preliminary data.</text>
</comment>
<accession>A0A4Z2FX37</accession>
<evidence type="ECO:0000256" key="1">
    <source>
        <dbReference type="SAM" id="Phobius"/>
    </source>
</evidence>
<feature type="transmembrane region" description="Helical" evidence="1">
    <location>
        <begin position="59"/>
        <end position="80"/>
    </location>
</feature>
<dbReference type="EMBL" id="SRLO01000824">
    <property type="protein sequence ID" value="TNN45799.1"/>
    <property type="molecule type" value="Genomic_DNA"/>
</dbReference>
<sequence>MRTQQHSSALCISEGLRWQCFAPATTSGMYCTILRSRGAVSFNQVPYPAECSESGSTGAWSTATLFWLMIFSFSFGLGFLRRDAVADKLWSWQSPDSVRQTPSWVYVLDRSGKTQKKANRD</sequence>
<reference evidence="2 3" key="1">
    <citation type="submission" date="2019-03" db="EMBL/GenBank/DDBJ databases">
        <title>First draft genome of Liparis tanakae, snailfish: a comprehensive survey of snailfish specific genes.</title>
        <authorList>
            <person name="Kim W."/>
            <person name="Song I."/>
            <person name="Jeong J.-H."/>
            <person name="Kim D."/>
            <person name="Kim S."/>
            <person name="Ryu S."/>
            <person name="Song J.Y."/>
            <person name="Lee S.K."/>
        </authorList>
    </citation>
    <scope>NUCLEOTIDE SEQUENCE [LARGE SCALE GENOMIC DNA]</scope>
    <source>
        <tissue evidence="2">Muscle</tissue>
    </source>
</reference>
<evidence type="ECO:0000313" key="3">
    <source>
        <dbReference type="Proteomes" id="UP000314294"/>
    </source>
</evidence>
<dbReference type="Proteomes" id="UP000314294">
    <property type="component" value="Unassembled WGS sequence"/>
</dbReference>
<evidence type="ECO:0000313" key="2">
    <source>
        <dbReference type="EMBL" id="TNN45799.1"/>
    </source>
</evidence>
<organism evidence="2 3">
    <name type="scientific">Liparis tanakae</name>
    <name type="common">Tanaka's snailfish</name>
    <dbReference type="NCBI Taxonomy" id="230148"/>
    <lineage>
        <taxon>Eukaryota</taxon>
        <taxon>Metazoa</taxon>
        <taxon>Chordata</taxon>
        <taxon>Craniata</taxon>
        <taxon>Vertebrata</taxon>
        <taxon>Euteleostomi</taxon>
        <taxon>Actinopterygii</taxon>
        <taxon>Neopterygii</taxon>
        <taxon>Teleostei</taxon>
        <taxon>Neoteleostei</taxon>
        <taxon>Acanthomorphata</taxon>
        <taxon>Eupercaria</taxon>
        <taxon>Perciformes</taxon>
        <taxon>Cottioidei</taxon>
        <taxon>Cottales</taxon>
        <taxon>Liparidae</taxon>
        <taxon>Liparis</taxon>
    </lineage>
</organism>
<protein>
    <submittedName>
        <fullName evidence="2">Uncharacterized protein</fullName>
    </submittedName>
</protein>
<proteinExistence type="predicted"/>